<feature type="transmembrane region" description="Helical" evidence="1">
    <location>
        <begin position="44"/>
        <end position="64"/>
    </location>
</feature>
<reference evidence="2 3" key="1">
    <citation type="submission" date="2019-01" db="EMBL/GenBank/DDBJ databases">
        <title>Lacibacter sp. strain TTM-7.</title>
        <authorList>
            <person name="Chen W.-M."/>
        </authorList>
    </citation>
    <scope>NUCLEOTIDE SEQUENCE [LARGE SCALE GENOMIC DNA]</scope>
    <source>
        <strain evidence="2 3">TTM-7</strain>
    </source>
</reference>
<dbReference type="Proteomes" id="UP000290204">
    <property type="component" value="Unassembled WGS sequence"/>
</dbReference>
<keyword evidence="1" id="KW-0812">Transmembrane</keyword>
<organism evidence="2 3">
    <name type="scientific">Lacibacter luteus</name>
    <dbReference type="NCBI Taxonomy" id="2508719"/>
    <lineage>
        <taxon>Bacteria</taxon>
        <taxon>Pseudomonadati</taxon>
        <taxon>Bacteroidota</taxon>
        <taxon>Chitinophagia</taxon>
        <taxon>Chitinophagales</taxon>
        <taxon>Chitinophagaceae</taxon>
        <taxon>Lacibacter</taxon>
    </lineage>
</organism>
<evidence type="ECO:0000256" key="1">
    <source>
        <dbReference type="SAM" id="Phobius"/>
    </source>
</evidence>
<keyword evidence="3" id="KW-1185">Reference proteome</keyword>
<evidence type="ECO:0000313" key="2">
    <source>
        <dbReference type="EMBL" id="RXK58048.1"/>
    </source>
</evidence>
<dbReference type="EMBL" id="SDHW01000007">
    <property type="protein sequence ID" value="RXK58048.1"/>
    <property type="molecule type" value="Genomic_DNA"/>
</dbReference>
<sequence>MQQFSKITTQKIFLIDGIGALVSACMLGFVLTTFESFFGMPKNILYALSAIALLLSVYSFTNAANKPANPAFRLRIIAIANLFYCFLTFVLVFLFYEEITVYGLLYFLSVGVSTNRNIFTANGWRRLQPLRKEAAYIYVLASIV</sequence>
<evidence type="ECO:0000313" key="3">
    <source>
        <dbReference type="Proteomes" id="UP000290204"/>
    </source>
</evidence>
<feature type="transmembrane region" description="Helical" evidence="1">
    <location>
        <begin position="76"/>
        <end position="96"/>
    </location>
</feature>
<accession>A0A4Q1CEN6</accession>
<keyword evidence="1" id="KW-1133">Transmembrane helix</keyword>
<feature type="transmembrane region" description="Helical" evidence="1">
    <location>
        <begin position="102"/>
        <end position="119"/>
    </location>
</feature>
<name>A0A4Q1CEN6_9BACT</name>
<dbReference type="OrthoDB" id="680984at2"/>
<comment type="caution">
    <text evidence="2">The sequence shown here is derived from an EMBL/GenBank/DDBJ whole genome shotgun (WGS) entry which is preliminary data.</text>
</comment>
<protein>
    <submittedName>
        <fullName evidence="2">Uncharacterized protein</fullName>
    </submittedName>
</protein>
<dbReference type="RefSeq" id="WP_129132477.1">
    <property type="nucleotide sequence ID" value="NZ_SDHW01000007.1"/>
</dbReference>
<keyword evidence="1" id="KW-0472">Membrane</keyword>
<feature type="transmembrane region" description="Helical" evidence="1">
    <location>
        <begin position="12"/>
        <end position="32"/>
    </location>
</feature>
<dbReference type="AlphaFoldDB" id="A0A4Q1CEN6"/>
<gene>
    <name evidence="2" type="ORF">ESA94_18720</name>
</gene>
<proteinExistence type="predicted"/>